<comment type="caution">
    <text evidence="3">The sequence shown here is derived from an EMBL/GenBank/DDBJ whole genome shotgun (WGS) entry which is preliminary data.</text>
</comment>
<dbReference type="NCBIfam" id="TIGR01451">
    <property type="entry name" value="B_ant_repeat"/>
    <property type="match status" value="2"/>
</dbReference>
<evidence type="ECO:0000256" key="1">
    <source>
        <dbReference type="SAM" id="SignalP"/>
    </source>
</evidence>
<feature type="chain" id="PRO_5023811352" evidence="1">
    <location>
        <begin position="28"/>
        <end position="972"/>
    </location>
</feature>
<keyword evidence="1" id="KW-0732">Signal</keyword>
<protein>
    <submittedName>
        <fullName evidence="3">DUF11 domain-containing protein</fullName>
    </submittedName>
</protein>
<dbReference type="InterPro" id="IPR051172">
    <property type="entry name" value="Chlamydia_OmcB"/>
</dbReference>
<dbReference type="EMBL" id="VYTZ01000001">
    <property type="protein sequence ID" value="KAA9381557.1"/>
    <property type="molecule type" value="Genomic_DNA"/>
</dbReference>
<keyword evidence="4" id="KW-1185">Reference proteome</keyword>
<dbReference type="InterPro" id="IPR047589">
    <property type="entry name" value="DUF11_rpt"/>
</dbReference>
<dbReference type="Gene3D" id="3.40.390.10">
    <property type="entry name" value="Collagenase (Catalytic Domain)"/>
    <property type="match status" value="1"/>
</dbReference>
<evidence type="ECO:0000313" key="4">
    <source>
        <dbReference type="Proteomes" id="UP000327011"/>
    </source>
</evidence>
<name>A0A5J5K9N4_9ACTN</name>
<reference evidence="3 4" key="1">
    <citation type="submission" date="2019-09" db="EMBL/GenBank/DDBJ databases">
        <title>Screening of Novel Bioactive Compounds from Soil-Associated.</title>
        <authorList>
            <person name="Gong X."/>
        </authorList>
    </citation>
    <scope>NUCLEOTIDE SEQUENCE [LARGE SCALE GENOMIC DNA]</scope>
    <source>
        <strain evidence="3 4">Gxj-6</strain>
    </source>
</reference>
<dbReference type="RefSeq" id="WP_150930347.1">
    <property type="nucleotide sequence ID" value="NZ_VYTZ01000001.1"/>
</dbReference>
<feature type="domain" description="DUF11" evidence="2">
    <location>
        <begin position="701"/>
        <end position="812"/>
    </location>
</feature>
<dbReference type="PANTHER" id="PTHR34819:SF3">
    <property type="entry name" value="CELL SURFACE PROTEIN"/>
    <property type="match status" value="1"/>
</dbReference>
<dbReference type="PANTHER" id="PTHR34819">
    <property type="entry name" value="LARGE CYSTEINE-RICH PERIPLASMIC PROTEIN OMCB"/>
    <property type="match status" value="1"/>
</dbReference>
<gene>
    <name evidence="3" type="ORF">F5972_01595</name>
</gene>
<dbReference type="Gene3D" id="2.60.40.740">
    <property type="match status" value="1"/>
</dbReference>
<feature type="signal peptide" evidence="1">
    <location>
        <begin position="1"/>
        <end position="27"/>
    </location>
</feature>
<dbReference type="Proteomes" id="UP000327011">
    <property type="component" value="Unassembled WGS sequence"/>
</dbReference>
<sequence length="972" mass="101011">MISRISAVAVLLLGMLAMNLAGGTARAAGTRPFSLTITHVECVDDCDEEGLEAALEGHADFYAKVWINGVKQPPGSSDDDPSTPVINNNGSIDPFWVVSTQVPDSVVNVPVTIQIWDKDDSSGDDLGDASPRDDDNNLDFRVTYYNGKWIDHTGQEDQVNWPQSCSTGDGGDDDEPRVKVCFDVSTESTSGDSDGDFLLDGWERNGFNADGDGTVDVDLPGMGADPLRKDLFLEVDCLAAADHDHCPAQGAVQSVAQAFADAPVDNADGTKGIQLHVDVGNMYRQALGTATTVPRTGAAAPVGTFGNYGGGGDRIAEAGNTVVDWDGAAGRPATNFFTLKNMNRARDLVFRYALFVHQTNYRSAANDCTSGWAKGIPGVNFIVALGGTNAGGGACWGTNAGGRSVGTQNEQAGTLMHEFGHTLGLQHGGGDSVNNKPNYLSLMNYTFQDCTVPAFPGVVPGGCDYSRIALSPLNEVLPPGLDECAGIGVAGAGGNDWDGGGLSGATCGPPLPTANVSANINGDFNDTNGNGTQDSGETPILGTLNGAEDWNKIFYGFRTIDGFPTAGRPTEGEPDPDAVRDNRAFLAPLVRPEPAVDTTGPAGANPGDTVGYDAKVVNTGRGPALSTELTDVRPDGTRAVFDIGLLPVGAGATRHVSVTVPCTAEDGTVLTNKASATAKDMLGNAFSGSGTVTTTVHAPVLAVSKTATPSVNPGEAITYRITYENTGGGDADDVVVTDVLPAGVYYSRALDTGAGPAPEVTLNGDGTRTLVWHVGGVTGASGRKTIEYTARPSLLATPGSTVANTARVTFTNANGCTYAPVTASATTRITQVPATRDPLSQGYWKTHSQQWTGEILARIQATDQRFERADGSTADGALSPAEVTAVLTAGGPQAGILRTQLLAGYFNLATRRVNADTRVSSAAALRNDVHTIRDAALFAAGTLALPVAGNADRYDDAIRILDEINNNRSEVY</sequence>
<accession>A0A5J5K9N4</accession>
<dbReference type="Pfam" id="PF01345">
    <property type="entry name" value="DUF11"/>
    <property type="match status" value="1"/>
</dbReference>
<organism evidence="3 4">
    <name type="scientific">Microbispora cellulosiformans</name>
    <dbReference type="NCBI Taxonomy" id="2614688"/>
    <lineage>
        <taxon>Bacteria</taxon>
        <taxon>Bacillati</taxon>
        <taxon>Actinomycetota</taxon>
        <taxon>Actinomycetes</taxon>
        <taxon>Streptosporangiales</taxon>
        <taxon>Streptosporangiaceae</taxon>
        <taxon>Microbispora</taxon>
    </lineage>
</organism>
<dbReference type="InterPro" id="IPR001434">
    <property type="entry name" value="OmcB-like_DUF11"/>
</dbReference>
<dbReference type="SUPFAM" id="SSF55486">
    <property type="entry name" value="Metalloproteases ('zincins'), catalytic domain"/>
    <property type="match status" value="1"/>
</dbReference>
<dbReference type="AlphaFoldDB" id="A0A5J5K9N4"/>
<dbReference type="GO" id="GO:0008237">
    <property type="term" value="F:metallopeptidase activity"/>
    <property type="evidence" value="ECO:0007669"/>
    <property type="project" value="InterPro"/>
</dbReference>
<evidence type="ECO:0000259" key="2">
    <source>
        <dbReference type="Pfam" id="PF01345"/>
    </source>
</evidence>
<proteinExistence type="predicted"/>
<dbReference type="InterPro" id="IPR024079">
    <property type="entry name" value="MetalloPept_cat_dom_sf"/>
</dbReference>
<evidence type="ECO:0000313" key="3">
    <source>
        <dbReference type="EMBL" id="KAA9381557.1"/>
    </source>
</evidence>